<name>A0A8B6HNJ8_MYTGA</name>
<dbReference type="InterPro" id="IPR058727">
    <property type="entry name" value="Helical_Vwde"/>
</dbReference>
<accession>A0A8B6HNJ8</accession>
<dbReference type="EMBL" id="UYJE01010310">
    <property type="protein sequence ID" value="VDI82023.1"/>
    <property type="molecule type" value="Genomic_DNA"/>
</dbReference>
<dbReference type="Pfam" id="PF26129">
    <property type="entry name" value="Vwde"/>
    <property type="match status" value="1"/>
</dbReference>
<organism evidence="3 4">
    <name type="scientific">Mytilus galloprovincialis</name>
    <name type="common">Mediterranean mussel</name>
    <dbReference type="NCBI Taxonomy" id="29158"/>
    <lineage>
        <taxon>Eukaryota</taxon>
        <taxon>Metazoa</taxon>
        <taxon>Spiralia</taxon>
        <taxon>Lophotrochozoa</taxon>
        <taxon>Mollusca</taxon>
        <taxon>Bivalvia</taxon>
        <taxon>Autobranchia</taxon>
        <taxon>Pteriomorphia</taxon>
        <taxon>Mytilida</taxon>
        <taxon>Mytiloidea</taxon>
        <taxon>Mytilidae</taxon>
        <taxon>Mytilinae</taxon>
        <taxon>Mytilus</taxon>
    </lineage>
</organism>
<dbReference type="Pfam" id="PF00094">
    <property type="entry name" value="VWD"/>
    <property type="match status" value="1"/>
</dbReference>
<proteinExistence type="predicted"/>
<evidence type="ECO:0000313" key="4">
    <source>
        <dbReference type="Proteomes" id="UP000596742"/>
    </source>
</evidence>
<keyword evidence="1" id="KW-0472">Membrane</keyword>
<protein>
    <recommendedName>
        <fullName evidence="2">VWFD domain-containing protein</fullName>
    </recommendedName>
</protein>
<evidence type="ECO:0000259" key="2">
    <source>
        <dbReference type="PROSITE" id="PS51233"/>
    </source>
</evidence>
<reference evidence="3" key="1">
    <citation type="submission" date="2018-11" db="EMBL/GenBank/DDBJ databases">
        <authorList>
            <person name="Alioto T."/>
            <person name="Alioto T."/>
        </authorList>
    </citation>
    <scope>NUCLEOTIDE SEQUENCE</scope>
</reference>
<keyword evidence="4" id="KW-1185">Reference proteome</keyword>
<keyword evidence="1" id="KW-1133">Transmembrane helix</keyword>
<feature type="domain" description="VWFD" evidence="2">
    <location>
        <begin position="870"/>
        <end position="1051"/>
    </location>
</feature>
<comment type="caution">
    <text evidence="3">The sequence shown here is derived from an EMBL/GenBank/DDBJ whole genome shotgun (WGS) entry which is preliminary data.</text>
</comment>
<evidence type="ECO:0000256" key="1">
    <source>
        <dbReference type="SAM" id="Phobius"/>
    </source>
</evidence>
<gene>
    <name evidence="3" type="ORF">MGAL_10B086125</name>
</gene>
<evidence type="ECO:0000313" key="3">
    <source>
        <dbReference type="EMBL" id="VDI82023.1"/>
    </source>
</evidence>
<keyword evidence="1" id="KW-0812">Transmembrane</keyword>
<dbReference type="Proteomes" id="UP000596742">
    <property type="component" value="Unassembled WGS sequence"/>
</dbReference>
<feature type="transmembrane region" description="Helical" evidence="1">
    <location>
        <begin position="1495"/>
        <end position="1520"/>
    </location>
</feature>
<dbReference type="Gene3D" id="2.10.25.10">
    <property type="entry name" value="Laminin"/>
    <property type="match status" value="1"/>
</dbReference>
<dbReference type="InterPro" id="IPR001846">
    <property type="entry name" value="VWF_type-D"/>
</dbReference>
<dbReference type="PROSITE" id="PS51233">
    <property type="entry name" value="VWFD"/>
    <property type="match status" value="1"/>
</dbReference>
<sequence length="1548" mass="175721">MLSDGNISDAQGSVLEENNNSGTRGVVYGYDDQKIRIWGSKYAVFGASDGWGLFKDDTEGTARILAWKTNKRGRIFHKKFTVSKSSKEESVLRFPRYYDLSNYLIKVQIKVPDGDNKNMIFQSVGSSIASGIKLFSGIVYVYTTTEILFWKPISYNGHMFFIGDVFGSEHHRQICDTVELHIEVYYLKSKGSRENYKGPQHVHLKGPYMNGAAKVRVWLAKDFPLAVVNMTVGINTLLNFQEIYHGLGSYPDIMSVQIMLSDGNISDAQGSVLESRNSGTRGVVYGYDDLKVRIWGSNIAVFGASDGWGLYTEDTEGTARILAWKTNEQGRIFYKKITISKSSKEESVLRFPRYFDLSNYLIKVQVKVPNGDNRNMIFQSVGSSVATGINLFSGIVYVYTTTEILFWKPVSYNGHMFFIGDVFGSGHHSQICDTVDLHVEVYYLKPKVALEKPGSISKPSFESVWYNIQAQNSSFPYLKIQHDLGEYPVKVDVQIKITLNGTNFIFTGFGSAHRDDDFNERYGGVVYLYNTHEVILTFPLRFNNFAKGGVAFTGLSNDYKGPQNIHLKGPYMNGAAKVRVWLAKDFPSAAVNKTVYINRSNIAVFGASDGWGLLTEDTEGTARIIAWKTNKQGRVFHKSLTVSKSSKEESVLRFPRYYGLSNYLIQVKIKVPNGNNTDMIFQSVGSSVASGLKLFSGIVYVYTTTEIFFWKPISYKGHMFFIGDVFGSEHYSQICDTVDLHVEVYHLESKGTKKEPPLSKPVIKVSTYNVNDSSVDRVQFECYLNISTLNFAYFEVTWRWADSILSFKNESSQFSNLRLTDKHFKTLGVYVTCTVTAFHFKHDTIGSNVTSDKFFAGLMISVRDSPWDRKKCSAHNDPHMTTFDGLMYEHQQPGTYILYEHAVSERHMQVQIELFRCGSTVYCMCGMAVRAGADIFIIHLCSGKPIVQYTSCFDNILVVKRAKRNAKRYEIKFPTGTEIFTEIYGTTMNIYIKASGDDEGQSQGLCGRMSGNVSQNLLIRETSKTCQTSGYYRQKYSIFSNSWKVKNNENLFHWHKDQDVERWKDVYFTPDEIKINDCNDDRNFEIVTGSSSCSTEYTPIVPISYVQTPLPTLTGTEVNWNKTAAQKYCTNKIRDTDAFKECSTIKGVDWNNFYDMCWNDILDTGSTMWTKPTYYSQLNMCAHAPHGNNTSILERLCPDNCSSHGECVEAYCICNDQFLGVDCSVSIYTPPMITNIFGIEHDGRTWCNKANTNCKMSILFGYEIEQAPGITCKITKFLVLSNNTYIHISENVVNATVQSFAEMRCPLIDEKTVNMSGLYVEEFSVSVSYNRHNYSQHMRLNVFDGNCHNINQVSLDNVVELMEDTCFIDNQCYLNEETHPQNINLYCNAPISPFEWTFHDVDNCIIEDRYFSRNDLVFGKECMFCDPDVTSYNWTLSENYCIIDGKCVKRGDKNNADECLLCNTKLNRFGWTKPDKVCTIQVSKPSDAQESSNKLGVILIGSIGSLLVLLIVGFVANSYVKYKRRHLNEKTVSSYDLYDTRRLPRSNT</sequence>
<dbReference type="OrthoDB" id="10001041at2759"/>